<evidence type="ECO:0000256" key="1">
    <source>
        <dbReference type="SAM" id="SignalP"/>
    </source>
</evidence>
<feature type="chain" id="PRO_5024950539" evidence="1">
    <location>
        <begin position="22"/>
        <end position="235"/>
    </location>
</feature>
<feature type="signal peptide" evidence="1">
    <location>
        <begin position="1"/>
        <end position="21"/>
    </location>
</feature>
<evidence type="ECO:0000313" key="2">
    <source>
        <dbReference type="EMBL" id="QFY63629.1"/>
    </source>
</evidence>
<evidence type="ECO:0000313" key="3">
    <source>
        <dbReference type="Proteomes" id="UP000326881"/>
    </source>
</evidence>
<sequence>MKSAVCLALISFGLIASDALAMENERSTKIPAQKIVGQTSRQEPAASLLVINSKAAKLEGTKLILTGVSPNSIVFADRPTQAAGHLSTEDLIKQWDQGPDSFAVDPPNATISVLNGGSDISDAVVTLKSAALAGDTLTFDVTVLEGSLNGASGPAALFVDHWHGWNNAGWYGLGLATGAVAAAHLARSPHPVYAAPSYYDPYYTPSACPPGFWLGPWGDCRDTPYHGQLPNGAWQ</sequence>
<dbReference type="EMBL" id="CP043499">
    <property type="protein sequence ID" value="QFY63629.1"/>
    <property type="molecule type" value="Genomic_DNA"/>
</dbReference>
<keyword evidence="3" id="KW-1185">Reference proteome</keyword>
<dbReference type="OrthoDB" id="424374at2"/>
<dbReference type="AlphaFoldDB" id="A0A5Q0CHG0"/>
<keyword evidence="2" id="KW-0614">Plasmid</keyword>
<geneLocation type="plasmid" evidence="2 3">
    <name>unnamed</name>
</geneLocation>
<dbReference type="KEGG" id="rgr:FZ934_25690"/>
<keyword evidence="1" id="KW-0732">Signal</keyword>
<organism evidence="2 3">
    <name type="scientific">Rhizobium grahamii</name>
    <dbReference type="NCBI Taxonomy" id="1120045"/>
    <lineage>
        <taxon>Bacteria</taxon>
        <taxon>Pseudomonadati</taxon>
        <taxon>Pseudomonadota</taxon>
        <taxon>Alphaproteobacteria</taxon>
        <taxon>Hyphomicrobiales</taxon>
        <taxon>Rhizobiaceae</taxon>
        <taxon>Rhizobium/Agrobacterium group</taxon>
        <taxon>Rhizobium</taxon>
    </lineage>
</organism>
<name>A0A5Q0CHG0_9HYPH</name>
<dbReference type="Proteomes" id="UP000326881">
    <property type="component" value="Plasmid unnamed"/>
</dbReference>
<accession>A0A5Q0CHG0</accession>
<gene>
    <name evidence="2" type="ORF">FZ934_25690</name>
</gene>
<reference evidence="2 3" key="1">
    <citation type="submission" date="2019-08" db="EMBL/GenBank/DDBJ databases">
        <title>Prosopis cineraria nodule microbiome.</title>
        <authorList>
            <person name="Ali R."/>
            <person name="Chaluvadi S.R."/>
            <person name="Wang X."/>
        </authorList>
    </citation>
    <scope>NUCLEOTIDE SEQUENCE [LARGE SCALE GENOMIC DNA]</scope>
    <source>
        <strain evidence="2 3">BG7</strain>
        <plasmid evidence="2 3">unnamed</plasmid>
    </source>
</reference>
<protein>
    <submittedName>
        <fullName evidence="2">Uncharacterized protein</fullName>
    </submittedName>
</protein>
<proteinExistence type="predicted"/>